<keyword evidence="3" id="KW-1015">Disulfide bond</keyword>
<evidence type="ECO:0000256" key="5">
    <source>
        <dbReference type="SAM" id="MobiDB-lite"/>
    </source>
</evidence>
<dbReference type="EMBL" id="LR743599">
    <property type="protein sequence ID" value="CAA2629858.1"/>
    <property type="molecule type" value="Genomic_DNA"/>
</dbReference>
<organism evidence="6">
    <name type="scientific">Spirodela intermedia</name>
    <name type="common">Intermediate duckweed</name>
    <dbReference type="NCBI Taxonomy" id="51605"/>
    <lineage>
        <taxon>Eukaryota</taxon>
        <taxon>Viridiplantae</taxon>
        <taxon>Streptophyta</taxon>
        <taxon>Embryophyta</taxon>
        <taxon>Tracheophyta</taxon>
        <taxon>Spermatophyta</taxon>
        <taxon>Magnoliopsida</taxon>
        <taxon>Liliopsida</taxon>
        <taxon>Araceae</taxon>
        <taxon>Lemnoideae</taxon>
        <taxon>Spirodela</taxon>
    </lineage>
</organism>
<name>A0A7I8JGM3_SPIIN</name>
<dbReference type="PRINTS" id="PR00724">
    <property type="entry name" value="CRBOXYPTASEC"/>
</dbReference>
<dbReference type="Gene3D" id="3.40.50.11320">
    <property type="match status" value="1"/>
</dbReference>
<protein>
    <submittedName>
        <fullName evidence="6">Uncharacterized protein</fullName>
    </submittedName>
</protein>
<dbReference type="GO" id="GO:0005773">
    <property type="term" value="C:vacuole"/>
    <property type="evidence" value="ECO:0007669"/>
    <property type="project" value="TreeGrafter"/>
</dbReference>
<comment type="similarity">
    <text evidence="1">Belongs to the peptidase S10 family.</text>
</comment>
<keyword evidence="2" id="KW-0732">Signal</keyword>
<accession>A0A7I8JGM3</accession>
<dbReference type="PANTHER" id="PTHR11802:SF470">
    <property type="entry name" value="CARBOXYPEPTIDASE"/>
    <property type="match status" value="1"/>
</dbReference>
<feature type="region of interest" description="Disordered" evidence="5">
    <location>
        <begin position="1"/>
        <end position="21"/>
    </location>
</feature>
<dbReference type="Proteomes" id="UP001189122">
    <property type="component" value="Unassembled WGS sequence"/>
</dbReference>
<reference evidence="6 7" key="1">
    <citation type="submission" date="2019-12" db="EMBL/GenBank/DDBJ databases">
        <authorList>
            <person name="Scholz U."/>
            <person name="Mascher M."/>
            <person name="Fiebig A."/>
        </authorList>
    </citation>
    <scope>NUCLEOTIDE SEQUENCE</scope>
</reference>
<gene>
    <name evidence="6" type="ORF">SI7747_12015496</name>
</gene>
<dbReference type="InterPro" id="IPR001563">
    <property type="entry name" value="Peptidase_S10"/>
</dbReference>
<dbReference type="Gene3D" id="3.40.50.1820">
    <property type="entry name" value="alpha/beta hydrolase"/>
    <property type="match status" value="1"/>
</dbReference>
<evidence type="ECO:0000256" key="4">
    <source>
        <dbReference type="ARBA" id="ARBA00023180"/>
    </source>
</evidence>
<proteinExistence type="inferred from homology"/>
<dbReference type="PANTHER" id="PTHR11802">
    <property type="entry name" value="SERINE PROTEASE FAMILY S10 SERINE CARBOXYPEPTIDASE"/>
    <property type="match status" value="1"/>
</dbReference>
<evidence type="ECO:0000313" key="7">
    <source>
        <dbReference type="Proteomes" id="UP001189122"/>
    </source>
</evidence>
<dbReference type="AlphaFoldDB" id="A0A7I8JGM3"/>
<dbReference type="EMBL" id="CACRZD030000012">
    <property type="protein sequence ID" value="CAA6669101.1"/>
    <property type="molecule type" value="Genomic_DNA"/>
</dbReference>
<keyword evidence="7" id="KW-1185">Reference proteome</keyword>
<sequence>MRRQGGAQPSHAEGRRRGLVAEGKTVTAGRFDSSKVLPQKGLKEKDKITKLPGQPAAGVDFEQYSGYVTVDEKAGRALFYYLVEAPDAAKRPLLVGSMEVRPGCSSLGIGALEEIGPFRVMSDGKTLFSNPFAWNRVANVLFLESPAGVGFSYSNTTSDYDRNGDTQTAEDAYVFLVNWLESYAGHFAPQLAHAILRYNTQLPHGIVINLKGIAIGNAAINDLTDNKGMLDFFWTHALISDENHREIEQNCDFNVTSSDPCIDYYVFEYLNNPAVQKALHAISAGPDHPWMICNGDVDGRVPVSSSRYSVNALKLPVKTPWHPWVVAQQAAGYVEVYEGNLTLVTVRGAGHQVPSSQPHRALVLIKYFLQGKPLPPYPLLQS</sequence>
<evidence type="ECO:0000256" key="2">
    <source>
        <dbReference type="ARBA" id="ARBA00022729"/>
    </source>
</evidence>
<dbReference type="InterPro" id="IPR029058">
    <property type="entry name" value="AB_hydrolase_fold"/>
</dbReference>
<dbReference type="FunFam" id="3.40.50.11320:FF:000002">
    <property type="entry name" value="Carboxypeptidase"/>
    <property type="match status" value="1"/>
</dbReference>
<dbReference type="GO" id="GO:0006508">
    <property type="term" value="P:proteolysis"/>
    <property type="evidence" value="ECO:0007669"/>
    <property type="project" value="InterPro"/>
</dbReference>
<dbReference type="PROSITE" id="PS00560">
    <property type="entry name" value="CARBOXYPEPT_SER_HIS"/>
    <property type="match status" value="1"/>
</dbReference>
<dbReference type="SUPFAM" id="SSF53474">
    <property type="entry name" value="alpha/beta-Hydrolases"/>
    <property type="match status" value="1"/>
</dbReference>
<dbReference type="Pfam" id="PF00450">
    <property type="entry name" value="Peptidase_S10"/>
    <property type="match status" value="2"/>
</dbReference>
<keyword evidence="4" id="KW-0325">Glycoprotein</keyword>
<evidence type="ECO:0000256" key="3">
    <source>
        <dbReference type="ARBA" id="ARBA00023157"/>
    </source>
</evidence>
<dbReference type="InterPro" id="IPR033124">
    <property type="entry name" value="Ser_caboxypep_his_AS"/>
</dbReference>
<evidence type="ECO:0000256" key="1">
    <source>
        <dbReference type="ARBA" id="ARBA00009431"/>
    </source>
</evidence>
<evidence type="ECO:0000313" key="6">
    <source>
        <dbReference type="EMBL" id="CAA2629858.1"/>
    </source>
</evidence>
<dbReference type="GO" id="GO:0004185">
    <property type="term" value="F:serine-type carboxypeptidase activity"/>
    <property type="evidence" value="ECO:0007669"/>
    <property type="project" value="InterPro"/>
</dbReference>